<evidence type="ECO:0000256" key="2">
    <source>
        <dbReference type="ARBA" id="ARBA00005028"/>
    </source>
</evidence>
<dbReference type="InterPro" id="IPR043129">
    <property type="entry name" value="ATPase_NBD"/>
</dbReference>
<feature type="transmembrane region" description="Helical" evidence="11">
    <location>
        <begin position="6"/>
        <end position="24"/>
    </location>
</feature>
<evidence type="ECO:0000256" key="7">
    <source>
        <dbReference type="ARBA" id="ARBA00022840"/>
    </source>
</evidence>
<protein>
    <recommendedName>
        <fullName evidence="10">Phosphotransferase</fullName>
        <ecNumber evidence="10">2.7.1.-</ecNumber>
    </recommendedName>
</protein>
<keyword evidence="7 10" id="KW-0067">ATP-binding</keyword>
<keyword evidence="5 10" id="KW-0547">Nucleotide-binding</keyword>
<evidence type="ECO:0000256" key="4">
    <source>
        <dbReference type="ARBA" id="ARBA00022679"/>
    </source>
</evidence>
<sequence>MGRVELGVAVGCAVVTCAIAAALVGRRVRSWWRWGKAVAMVEGFEEGCATPVGRLRQLVDGMVVEMYAGLATNGGSKLKMLPTFVDVLPDGTEDGIYYTLHLDATSCRVVRVELGIRGSKTFNYKVEEKKIPVELLTSTREDFFDFIVLALKESVERDDNDFEQMPNLRMRLGFAFPCPIKQLSYSSGALINWAKGFAVGDVVGEDVSQCLEEAMARNGLNMSVAALANDPMGALALGHYHDKDTVAAVIIGTDTNACYIERMDAIIKCQGLRTNSGDMVVNMEWGNFWSAHLPRTTYDIALKDENTRRNDKSFSKLISEMYLGEIVRRVLHRTANELSIFRDSTHQLSVPFTLRTSLMVVMHKDNSVDLREVGKILQESFQPSDSHQISGTCLKERMLVTRVCDIVIRRAARLVAAGIVAILKKISRDGYGRTSSGSTTQGRSRRKVIAFESGLYIHYPIFRKYLNEAISEILGEEVAHNIVLRISEDGSGIGTALLAAVNSSRR</sequence>
<dbReference type="UniPathway" id="UPA00242"/>
<dbReference type="InterPro" id="IPR001312">
    <property type="entry name" value="Hexokinase"/>
</dbReference>
<feature type="domain" description="Hexokinase C-terminal" evidence="13">
    <location>
        <begin position="247"/>
        <end position="501"/>
    </location>
</feature>
<dbReference type="UniPathway" id="UPA00109">
    <property type="reaction ID" value="UER00180"/>
</dbReference>
<dbReference type="GO" id="GO:0001678">
    <property type="term" value="P:intracellular glucose homeostasis"/>
    <property type="evidence" value="ECO:0007669"/>
    <property type="project" value="InterPro"/>
</dbReference>
<evidence type="ECO:0000313" key="15">
    <source>
        <dbReference type="Proteomes" id="UP000734854"/>
    </source>
</evidence>
<dbReference type="GO" id="GO:0005536">
    <property type="term" value="F:D-glucose binding"/>
    <property type="evidence" value="ECO:0007669"/>
    <property type="project" value="InterPro"/>
</dbReference>
<evidence type="ECO:0000256" key="11">
    <source>
        <dbReference type="SAM" id="Phobius"/>
    </source>
</evidence>
<comment type="pathway">
    <text evidence="2">Carbohydrate metabolism; hexose metabolism.</text>
</comment>
<dbReference type="InterPro" id="IPR022673">
    <property type="entry name" value="Hexokinase_C"/>
</dbReference>
<dbReference type="GO" id="GO:0005829">
    <property type="term" value="C:cytosol"/>
    <property type="evidence" value="ECO:0007669"/>
    <property type="project" value="TreeGrafter"/>
</dbReference>
<comment type="pathway">
    <text evidence="1">Carbohydrate degradation.</text>
</comment>
<organism evidence="14 15">
    <name type="scientific">Zingiber officinale</name>
    <name type="common">Ginger</name>
    <name type="synonym">Amomum zingiber</name>
    <dbReference type="NCBI Taxonomy" id="94328"/>
    <lineage>
        <taxon>Eukaryota</taxon>
        <taxon>Viridiplantae</taxon>
        <taxon>Streptophyta</taxon>
        <taxon>Embryophyta</taxon>
        <taxon>Tracheophyta</taxon>
        <taxon>Spermatophyta</taxon>
        <taxon>Magnoliopsida</taxon>
        <taxon>Liliopsida</taxon>
        <taxon>Zingiberales</taxon>
        <taxon>Zingiberaceae</taxon>
        <taxon>Zingiber</taxon>
    </lineage>
</organism>
<dbReference type="GO" id="GO:0005739">
    <property type="term" value="C:mitochondrion"/>
    <property type="evidence" value="ECO:0007669"/>
    <property type="project" value="TreeGrafter"/>
</dbReference>
<comment type="catalytic activity">
    <reaction evidence="9">
        <text>D-fructose + ATP = D-fructose 6-phosphate + ADP + H(+)</text>
        <dbReference type="Rhea" id="RHEA:16125"/>
        <dbReference type="ChEBI" id="CHEBI:15378"/>
        <dbReference type="ChEBI" id="CHEBI:30616"/>
        <dbReference type="ChEBI" id="CHEBI:37721"/>
        <dbReference type="ChEBI" id="CHEBI:61527"/>
        <dbReference type="ChEBI" id="CHEBI:456216"/>
        <dbReference type="EC" id="2.7.1.1"/>
    </reaction>
    <physiologicalReaction direction="left-to-right" evidence="9">
        <dbReference type="Rhea" id="RHEA:16126"/>
    </physiologicalReaction>
</comment>
<evidence type="ECO:0000256" key="3">
    <source>
        <dbReference type="ARBA" id="ARBA00009225"/>
    </source>
</evidence>
<dbReference type="SUPFAM" id="SSF53067">
    <property type="entry name" value="Actin-like ATPase domain"/>
    <property type="match status" value="2"/>
</dbReference>
<accession>A0A8J5GHD5</accession>
<evidence type="ECO:0000259" key="12">
    <source>
        <dbReference type="Pfam" id="PF00349"/>
    </source>
</evidence>
<evidence type="ECO:0000256" key="1">
    <source>
        <dbReference type="ARBA" id="ARBA00004921"/>
    </source>
</evidence>
<dbReference type="GO" id="GO:0019318">
    <property type="term" value="P:hexose metabolic process"/>
    <property type="evidence" value="ECO:0007669"/>
    <property type="project" value="UniProtKB-UniPathway"/>
</dbReference>
<keyword evidence="4 10" id="KW-0808">Transferase</keyword>
<dbReference type="Pfam" id="PF00349">
    <property type="entry name" value="Hexokinase_1"/>
    <property type="match status" value="1"/>
</dbReference>
<keyword evidence="11" id="KW-1133">Transmembrane helix</keyword>
<dbReference type="Gene3D" id="3.40.367.20">
    <property type="match status" value="1"/>
</dbReference>
<keyword evidence="11" id="KW-0472">Membrane</keyword>
<keyword evidence="11" id="KW-0812">Transmembrane</keyword>
<evidence type="ECO:0000256" key="10">
    <source>
        <dbReference type="RuleBase" id="RU362007"/>
    </source>
</evidence>
<evidence type="ECO:0000259" key="13">
    <source>
        <dbReference type="Pfam" id="PF03727"/>
    </source>
</evidence>
<dbReference type="EMBL" id="JACMSC010000009">
    <property type="protein sequence ID" value="KAG6507431.1"/>
    <property type="molecule type" value="Genomic_DNA"/>
</dbReference>
<proteinExistence type="inferred from homology"/>
<name>A0A8J5GHD5_ZINOF</name>
<evidence type="ECO:0000256" key="5">
    <source>
        <dbReference type="ARBA" id="ARBA00022741"/>
    </source>
</evidence>
<gene>
    <name evidence="14" type="ORF">ZIOFF_032775</name>
</gene>
<dbReference type="Proteomes" id="UP000734854">
    <property type="component" value="Unassembled WGS sequence"/>
</dbReference>
<comment type="caution">
    <text evidence="14">The sequence shown here is derived from an EMBL/GenBank/DDBJ whole genome shotgun (WGS) entry which is preliminary data.</text>
</comment>
<dbReference type="GO" id="GO:0006096">
    <property type="term" value="P:glycolytic process"/>
    <property type="evidence" value="ECO:0007669"/>
    <property type="project" value="UniProtKB-UniPathway"/>
</dbReference>
<dbReference type="InterPro" id="IPR022672">
    <property type="entry name" value="Hexokinase_N"/>
</dbReference>
<dbReference type="GO" id="GO:0004396">
    <property type="term" value="F:hexokinase activity"/>
    <property type="evidence" value="ECO:0007669"/>
    <property type="project" value="UniProtKB-UniRule"/>
</dbReference>
<keyword evidence="8 10" id="KW-0324">Glycolysis</keyword>
<dbReference type="EC" id="2.7.1.-" evidence="10"/>
<evidence type="ECO:0000256" key="6">
    <source>
        <dbReference type="ARBA" id="ARBA00022777"/>
    </source>
</evidence>
<dbReference type="AlphaFoldDB" id="A0A8J5GHD5"/>
<dbReference type="PANTHER" id="PTHR19443">
    <property type="entry name" value="HEXOKINASE"/>
    <property type="match status" value="1"/>
</dbReference>
<dbReference type="Gene3D" id="3.30.420.40">
    <property type="match status" value="1"/>
</dbReference>
<dbReference type="PANTHER" id="PTHR19443:SF6">
    <property type="entry name" value="HEXOKINASE-4"/>
    <property type="match status" value="1"/>
</dbReference>
<evidence type="ECO:0000256" key="8">
    <source>
        <dbReference type="ARBA" id="ARBA00023152"/>
    </source>
</evidence>
<dbReference type="Pfam" id="PF03727">
    <property type="entry name" value="Hexokinase_2"/>
    <property type="match status" value="1"/>
</dbReference>
<keyword evidence="6 10" id="KW-0418">Kinase</keyword>
<reference evidence="14 15" key="1">
    <citation type="submission" date="2020-08" db="EMBL/GenBank/DDBJ databases">
        <title>Plant Genome Project.</title>
        <authorList>
            <person name="Zhang R.-G."/>
        </authorList>
    </citation>
    <scope>NUCLEOTIDE SEQUENCE [LARGE SCALE GENOMIC DNA]</scope>
    <source>
        <tissue evidence="14">Rhizome</tissue>
    </source>
</reference>
<comment type="similarity">
    <text evidence="3 10">Belongs to the hexokinase family.</text>
</comment>
<keyword evidence="15" id="KW-1185">Reference proteome</keyword>
<evidence type="ECO:0000313" key="14">
    <source>
        <dbReference type="EMBL" id="KAG6507431.1"/>
    </source>
</evidence>
<evidence type="ECO:0000256" key="9">
    <source>
        <dbReference type="ARBA" id="ARBA00047905"/>
    </source>
</evidence>
<dbReference type="PROSITE" id="PS51748">
    <property type="entry name" value="HEXOKINASE_2"/>
    <property type="match status" value="1"/>
</dbReference>
<dbReference type="GO" id="GO:0005524">
    <property type="term" value="F:ATP binding"/>
    <property type="evidence" value="ECO:0007669"/>
    <property type="project" value="UniProtKB-UniRule"/>
</dbReference>
<feature type="domain" description="Hexokinase N-terminal" evidence="12">
    <location>
        <begin position="41"/>
        <end position="240"/>
    </location>
</feature>
<dbReference type="PRINTS" id="PR00475">
    <property type="entry name" value="HEXOKINASE"/>
</dbReference>